<name>A0A2C8F2Z0_9BACT</name>
<feature type="transmembrane region" description="Helical" evidence="1">
    <location>
        <begin position="103"/>
        <end position="125"/>
    </location>
</feature>
<gene>
    <name evidence="2" type="ORF">DPRO_0196</name>
</gene>
<evidence type="ECO:0008006" key="4">
    <source>
        <dbReference type="Google" id="ProtNLM"/>
    </source>
</evidence>
<evidence type="ECO:0000256" key="1">
    <source>
        <dbReference type="SAM" id="Phobius"/>
    </source>
</evidence>
<feature type="transmembrane region" description="Helical" evidence="1">
    <location>
        <begin position="242"/>
        <end position="264"/>
    </location>
</feature>
<dbReference type="PANTHER" id="PTHR42867">
    <property type="entry name" value="MEMBRANE PROTEIN-RELATED"/>
    <property type="match status" value="1"/>
</dbReference>
<dbReference type="PANTHER" id="PTHR42867:SF1">
    <property type="entry name" value="MEMBRANE PROTEIN-RELATED"/>
    <property type="match status" value="1"/>
</dbReference>
<keyword evidence="3" id="KW-1185">Reference proteome</keyword>
<dbReference type="AlphaFoldDB" id="A0A2C8F2Z0"/>
<evidence type="ECO:0000313" key="2">
    <source>
        <dbReference type="EMBL" id="SOB57075.1"/>
    </source>
</evidence>
<keyword evidence="1" id="KW-1133">Transmembrane helix</keyword>
<dbReference type="Proteomes" id="UP000219215">
    <property type="component" value="Chromosome DPRO"/>
</dbReference>
<dbReference type="InterPro" id="IPR010787">
    <property type="entry name" value="DUF1385"/>
</dbReference>
<keyword evidence="1" id="KW-0472">Membrane</keyword>
<feature type="transmembrane region" description="Helical" evidence="1">
    <location>
        <begin position="145"/>
        <end position="165"/>
    </location>
</feature>
<dbReference type="KEGG" id="pprf:DPRO_0196"/>
<dbReference type="RefSeq" id="WP_173806722.1">
    <property type="nucleotide sequence ID" value="NZ_LT907975.1"/>
</dbReference>
<dbReference type="EMBL" id="LT907975">
    <property type="protein sequence ID" value="SOB57075.1"/>
    <property type="molecule type" value="Genomic_DNA"/>
</dbReference>
<feature type="transmembrane region" description="Helical" evidence="1">
    <location>
        <begin position="209"/>
        <end position="230"/>
    </location>
</feature>
<dbReference type="Pfam" id="PF07136">
    <property type="entry name" value="DUF1385"/>
    <property type="match status" value="1"/>
</dbReference>
<evidence type="ECO:0000313" key="3">
    <source>
        <dbReference type="Proteomes" id="UP000219215"/>
    </source>
</evidence>
<sequence length="315" mass="35387">MNLRGLFALAAPQSVGGQAVIEGVMMRAKDTLAIAIRKADGEIVTEVRPWFSLSIHPWLKKPFLRGFPILMETMVNGIKALNYSAVQAAEDDDDDTELTSWHLILTMVLALGAALGLFVVLPHFLSVGMEYLGLAGDVDSLSFHIWDGIIKMVVFVGYILAISYIPDIKRVFQYHGAEHKVIWTWEEGKELSPVSTRLYSRLHPRCGTAFLLFVLVISILLYAVLVPYLLTFYSPEYFVFKHLYIVGLKLFLMIPVSNIAYEMIKFSGKYSKSMLCKIMCWPGMMMQMLTTKEPDDSQIEVAIAALECAVNTKES</sequence>
<organism evidence="2 3">
    <name type="scientific">Pseudodesulfovibrio profundus</name>
    <dbReference type="NCBI Taxonomy" id="57320"/>
    <lineage>
        <taxon>Bacteria</taxon>
        <taxon>Pseudomonadati</taxon>
        <taxon>Thermodesulfobacteriota</taxon>
        <taxon>Desulfovibrionia</taxon>
        <taxon>Desulfovibrionales</taxon>
        <taxon>Desulfovibrionaceae</taxon>
    </lineage>
</organism>
<accession>A0A2C8F2Z0</accession>
<protein>
    <recommendedName>
        <fullName evidence="4">Metal-dependent enzyme</fullName>
    </recommendedName>
</protein>
<keyword evidence="1" id="KW-0812">Transmembrane</keyword>
<proteinExistence type="predicted"/>
<reference evidence="3" key="1">
    <citation type="submission" date="2017-09" db="EMBL/GenBank/DDBJ databases">
        <authorList>
            <person name="Regsiter A."/>
            <person name="William W."/>
        </authorList>
    </citation>
    <scope>NUCLEOTIDE SEQUENCE [LARGE SCALE GENOMIC DNA]</scope>
    <source>
        <strain evidence="3">500-1</strain>
    </source>
</reference>